<dbReference type="InterPro" id="IPR009057">
    <property type="entry name" value="Homeodomain-like_sf"/>
</dbReference>
<keyword evidence="7" id="KW-1185">Reference proteome</keyword>
<dbReference type="InterPro" id="IPR018060">
    <property type="entry name" value="HTH_AraC"/>
</dbReference>
<evidence type="ECO:0000256" key="2">
    <source>
        <dbReference type="ARBA" id="ARBA00023125"/>
    </source>
</evidence>
<evidence type="ECO:0000313" key="6">
    <source>
        <dbReference type="EMBL" id="QUE51763.1"/>
    </source>
</evidence>
<dbReference type="InterPro" id="IPR018062">
    <property type="entry name" value="HTH_AraC-typ_CS"/>
</dbReference>
<dbReference type="PROSITE" id="PS00041">
    <property type="entry name" value="HTH_ARAC_FAMILY_1"/>
    <property type="match status" value="1"/>
</dbReference>
<dbReference type="InterPro" id="IPR050204">
    <property type="entry name" value="AraC_XylS_family_regulators"/>
</dbReference>
<dbReference type="Gene3D" id="2.60.120.280">
    <property type="entry name" value="Regulatory protein AraC"/>
    <property type="match status" value="1"/>
</dbReference>
<evidence type="ECO:0000313" key="7">
    <source>
        <dbReference type="Proteomes" id="UP000676169"/>
    </source>
</evidence>
<dbReference type="GO" id="GO:0043565">
    <property type="term" value="F:sequence-specific DNA binding"/>
    <property type="evidence" value="ECO:0007669"/>
    <property type="project" value="InterPro"/>
</dbReference>
<dbReference type="SUPFAM" id="SSF46689">
    <property type="entry name" value="Homeodomain-like"/>
    <property type="match status" value="2"/>
</dbReference>
<keyword evidence="4" id="KW-0804">Transcription</keyword>
<keyword evidence="3" id="KW-0010">Activator</keyword>
<name>A0A975J0H5_9BACT</name>
<dbReference type="KEGG" id="lamb:KBB96_02470"/>
<gene>
    <name evidence="6" type="ORF">KBB96_02470</name>
</gene>
<protein>
    <submittedName>
        <fullName evidence="6">Helix-turn-helix transcriptional regulator</fullName>
    </submittedName>
</protein>
<dbReference type="PROSITE" id="PS01124">
    <property type="entry name" value="HTH_ARAC_FAMILY_2"/>
    <property type="match status" value="1"/>
</dbReference>
<proteinExistence type="predicted"/>
<dbReference type="Gene3D" id="1.10.10.60">
    <property type="entry name" value="Homeodomain-like"/>
    <property type="match status" value="2"/>
</dbReference>
<accession>A0A975J0H5</accession>
<dbReference type="GO" id="GO:0003700">
    <property type="term" value="F:DNA-binding transcription factor activity"/>
    <property type="evidence" value="ECO:0007669"/>
    <property type="project" value="InterPro"/>
</dbReference>
<dbReference type="Pfam" id="PF12833">
    <property type="entry name" value="HTH_18"/>
    <property type="match status" value="1"/>
</dbReference>
<dbReference type="AlphaFoldDB" id="A0A975J0H5"/>
<evidence type="ECO:0000259" key="5">
    <source>
        <dbReference type="PROSITE" id="PS01124"/>
    </source>
</evidence>
<organism evidence="6 7">
    <name type="scientific">Luteolibacter ambystomatis</name>
    <dbReference type="NCBI Taxonomy" id="2824561"/>
    <lineage>
        <taxon>Bacteria</taxon>
        <taxon>Pseudomonadati</taxon>
        <taxon>Verrucomicrobiota</taxon>
        <taxon>Verrucomicrobiia</taxon>
        <taxon>Verrucomicrobiales</taxon>
        <taxon>Verrucomicrobiaceae</taxon>
        <taxon>Luteolibacter</taxon>
    </lineage>
</organism>
<evidence type="ECO:0000256" key="3">
    <source>
        <dbReference type="ARBA" id="ARBA00023159"/>
    </source>
</evidence>
<evidence type="ECO:0000256" key="4">
    <source>
        <dbReference type="ARBA" id="ARBA00023163"/>
    </source>
</evidence>
<reference evidence="6" key="1">
    <citation type="submission" date="2021-04" db="EMBL/GenBank/DDBJ databases">
        <title>Luteolibacter sp. 32A isolated from the skin of an Anderson's salamander (Ambystoma andersonii).</title>
        <authorList>
            <person name="Spergser J."/>
            <person name="Busse H.-J."/>
        </authorList>
    </citation>
    <scope>NUCLEOTIDE SEQUENCE</scope>
    <source>
        <strain evidence="6">32A</strain>
    </source>
</reference>
<dbReference type="SUPFAM" id="SSF51215">
    <property type="entry name" value="Regulatory protein AraC"/>
    <property type="match status" value="1"/>
</dbReference>
<dbReference type="Proteomes" id="UP000676169">
    <property type="component" value="Chromosome"/>
</dbReference>
<dbReference type="SMART" id="SM00342">
    <property type="entry name" value="HTH_ARAC"/>
    <property type="match status" value="1"/>
</dbReference>
<evidence type="ECO:0000256" key="1">
    <source>
        <dbReference type="ARBA" id="ARBA00023015"/>
    </source>
</evidence>
<dbReference type="InterPro" id="IPR037923">
    <property type="entry name" value="HTH-like"/>
</dbReference>
<dbReference type="PANTHER" id="PTHR46796">
    <property type="entry name" value="HTH-TYPE TRANSCRIPTIONAL ACTIVATOR RHAS-RELATED"/>
    <property type="match status" value="1"/>
</dbReference>
<keyword evidence="2" id="KW-0238">DNA-binding</keyword>
<keyword evidence="1" id="KW-0805">Transcription regulation</keyword>
<dbReference type="InterPro" id="IPR003313">
    <property type="entry name" value="AraC-bd"/>
</dbReference>
<dbReference type="EMBL" id="CP073100">
    <property type="protein sequence ID" value="QUE51763.1"/>
    <property type="molecule type" value="Genomic_DNA"/>
</dbReference>
<feature type="domain" description="HTH araC/xylS-type" evidence="5">
    <location>
        <begin position="187"/>
        <end position="284"/>
    </location>
</feature>
<dbReference type="RefSeq" id="WP_211631909.1">
    <property type="nucleotide sequence ID" value="NZ_CP073100.1"/>
</dbReference>
<dbReference type="PANTHER" id="PTHR46796:SF7">
    <property type="entry name" value="ARAC FAMILY TRANSCRIPTIONAL REGULATOR"/>
    <property type="match status" value="1"/>
</dbReference>
<sequence>MTNPETPSFVSTQVTEARRFYLDLNPHPDAPLAVVCGGWEQCAPDYRVSREDFPYCCLEFVADGYGEVTTGGNKHELRRGIAFTYGPGCSHLITTERKRPLSKYFIDFSGHGALALLESCGIAPGAILEAGDPARIESALSRLIDAGSTPSTNQTRIAVLQLESLLLELTDHRIAAPGQTQSYQTYLRCRDYIDAHYFTLNTAEEVATACHVDPAYLARLFARHARESPYRYLLHRKMTHAADLLDSGRRIVREVASDLGMDPFHFSRVFKRTLGVSPSDFANRREVKVK</sequence>
<dbReference type="Pfam" id="PF02311">
    <property type="entry name" value="AraC_binding"/>
    <property type="match status" value="1"/>
</dbReference>